<dbReference type="SUPFAM" id="SSF55729">
    <property type="entry name" value="Acyl-CoA N-acyltransferases (Nat)"/>
    <property type="match status" value="2"/>
</dbReference>
<evidence type="ECO:0000256" key="2">
    <source>
        <dbReference type="ARBA" id="ARBA00023315"/>
    </source>
</evidence>
<keyword evidence="5" id="KW-1185">Reference proteome</keyword>
<gene>
    <name evidence="4" type="ORF">GA0070610_4771</name>
</gene>
<sequence length="320" mass="34799">MTLPAGWQARRPTLDDVPAILAVVHAADTFTLGYPDFTAEDVRDALTAPNVDPERDSWVVAEPDGTLVAWAMLDNPGGVGREFVDVFVDPERGAAVRASLLARQLDRVAGRAAERGLPALTVRSPAYPPERRWAEELVDAGFGFVKRYQVMSRSLAGLPAEPPAPSAGVTVRPLRPGDESDLRDFHRIYDTSFRDIPDYEPLGFDLWRARIGADPAWDEWFVAEVDGEPAGILQSSDQGLDRNEGWVKNLAVLPGQRRRGVGAALLHHAFARYAAKGRASAGLGVDLTNPTAPLSLYRSVGLGEVRWVDMYELVVPAAGV</sequence>
<dbReference type="InterPro" id="IPR000182">
    <property type="entry name" value="GNAT_dom"/>
</dbReference>
<dbReference type="GeneID" id="95804461"/>
<dbReference type="CDD" id="cd04301">
    <property type="entry name" value="NAT_SF"/>
    <property type="match status" value="1"/>
</dbReference>
<dbReference type="PANTHER" id="PTHR43877">
    <property type="entry name" value="AMINOALKYLPHOSPHONATE N-ACETYLTRANSFERASE-RELATED-RELATED"/>
    <property type="match status" value="1"/>
</dbReference>
<keyword evidence="2" id="KW-0012">Acyltransferase</keyword>
<feature type="domain" description="N-acetyltransferase" evidence="3">
    <location>
        <begin position="169"/>
        <end position="320"/>
    </location>
</feature>
<keyword evidence="1" id="KW-0808">Transferase</keyword>
<keyword evidence="4" id="KW-0689">Ribosomal protein</keyword>
<proteinExistence type="predicted"/>
<evidence type="ECO:0000256" key="1">
    <source>
        <dbReference type="ARBA" id="ARBA00022679"/>
    </source>
</evidence>
<dbReference type="Gene3D" id="3.40.630.30">
    <property type="match status" value="1"/>
</dbReference>
<name>A0A1C5GF85_MICEH</name>
<evidence type="ECO:0000313" key="5">
    <source>
        <dbReference type="Proteomes" id="UP000198251"/>
    </source>
</evidence>
<dbReference type="Pfam" id="PF00583">
    <property type="entry name" value="Acetyltransf_1"/>
    <property type="match status" value="1"/>
</dbReference>
<dbReference type="PROSITE" id="PS51186">
    <property type="entry name" value="GNAT"/>
    <property type="match status" value="1"/>
</dbReference>
<reference evidence="4 5" key="1">
    <citation type="submission" date="2016-06" db="EMBL/GenBank/DDBJ databases">
        <authorList>
            <person name="Kjaerup R.B."/>
            <person name="Dalgaard T.S."/>
            <person name="Juul-Madsen H.R."/>
        </authorList>
    </citation>
    <scope>NUCLEOTIDE SEQUENCE [LARGE SCALE GENOMIC DNA]</scope>
    <source>
        <strain evidence="4 5">DSM 43913</strain>
    </source>
</reference>
<keyword evidence="4" id="KW-0687">Ribonucleoprotein</keyword>
<organism evidence="4 5">
    <name type="scientific">Micromonospora echinofusca</name>
    <dbReference type="NCBI Taxonomy" id="47858"/>
    <lineage>
        <taxon>Bacteria</taxon>
        <taxon>Bacillati</taxon>
        <taxon>Actinomycetota</taxon>
        <taxon>Actinomycetes</taxon>
        <taxon>Micromonosporales</taxon>
        <taxon>Micromonosporaceae</taxon>
        <taxon>Micromonospora</taxon>
    </lineage>
</organism>
<protein>
    <submittedName>
        <fullName evidence="4">Ribosomal protein S18 acetylase RimI</fullName>
    </submittedName>
</protein>
<dbReference type="Proteomes" id="UP000198251">
    <property type="component" value="Chromosome I"/>
</dbReference>
<accession>A0A1C5GF85</accession>
<evidence type="ECO:0000259" key="3">
    <source>
        <dbReference type="PROSITE" id="PS51186"/>
    </source>
</evidence>
<dbReference type="AlphaFoldDB" id="A0A1C5GF85"/>
<dbReference type="GO" id="GO:0005840">
    <property type="term" value="C:ribosome"/>
    <property type="evidence" value="ECO:0007669"/>
    <property type="project" value="UniProtKB-KW"/>
</dbReference>
<dbReference type="InterPro" id="IPR050832">
    <property type="entry name" value="Bact_Acetyltransf"/>
</dbReference>
<dbReference type="EMBL" id="LT607733">
    <property type="protein sequence ID" value="SCG18428.1"/>
    <property type="molecule type" value="Genomic_DNA"/>
</dbReference>
<dbReference type="RefSeq" id="WP_089002040.1">
    <property type="nucleotide sequence ID" value="NZ_JBFAAC010000003.1"/>
</dbReference>
<dbReference type="InterPro" id="IPR016181">
    <property type="entry name" value="Acyl_CoA_acyltransferase"/>
</dbReference>
<evidence type="ECO:0000313" key="4">
    <source>
        <dbReference type="EMBL" id="SCG18428.1"/>
    </source>
</evidence>
<dbReference type="GO" id="GO:0016747">
    <property type="term" value="F:acyltransferase activity, transferring groups other than amino-acyl groups"/>
    <property type="evidence" value="ECO:0007669"/>
    <property type="project" value="InterPro"/>
</dbReference>